<accession>A0A4Y7K7D3</accession>
<sequence length="103" mass="11262">MALEVYHAGVNPNNGGVNPNNGYFNVLCNLCVVFKAGKNEHGWMIQGARIHWFTCPDLGNRFIIDPISTTNTATPSKPYKESSNTATPSKPYKESSNNNTSTV</sequence>
<dbReference type="EMBL" id="CM010721">
    <property type="protein sequence ID" value="RZC69264.1"/>
    <property type="molecule type" value="Genomic_DNA"/>
</dbReference>
<dbReference type="Proteomes" id="UP000316621">
    <property type="component" value="Chromosome 7"/>
</dbReference>
<evidence type="ECO:0000313" key="3">
    <source>
        <dbReference type="Proteomes" id="UP000316621"/>
    </source>
</evidence>
<reference evidence="2 3" key="1">
    <citation type="journal article" date="2018" name="Science">
        <title>The opium poppy genome and morphinan production.</title>
        <authorList>
            <person name="Guo L."/>
            <person name="Winzer T."/>
            <person name="Yang X."/>
            <person name="Li Y."/>
            <person name="Ning Z."/>
            <person name="He Z."/>
            <person name="Teodor R."/>
            <person name="Lu Y."/>
            <person name="Bowser T.A."/>
            <person name="Graham I.A."/>
            <person name="Ye K."/>
        </authorList>
    </citation>
    <scope>NUCLEOTIDE SEQUENCE [LARGE SCALE GENOMIC DNA]</scope>
    <source>
        <strain evidence="3">cv. HN1</strain>
        <tissue evidence="2">Leaves</tissue>
    </source>
</reference>
<feature type="region of interest" description="Disordered" evidence="1">
    <location>
        <begin position="67"/>
        <end position="103"/>
    </location>
</feature>
<organism evidence="2 3">
    <name type="scientific">Papaver somniferum</name>
    <name type="common">Opium poppy</name>
    <dbReference type="NCBI Taxonomy" id="3469"/>
    <lineage>
        <taxon>Eukaryota</taxon>
        <taxon>Viridiplantae</taxon>
        <taxon>Streptophyta</taxon>
        <taxon>Embryophyta</taxon>
        <taxon>Tracheophyta</taxon>
        <taxon>Spermatophyta</taxon>
        <taxon>Magnoliopsida</taxon>
        <taxon>Ranunculales</taxon>
        <taxon>Papaveraceae</taxon>
        <taxon>Papaveroideae</taxon>
        <taxon>Papaver</taxon>
    </lineage>
</organism>
<proteinExistence type="predicted"/>
<gene>
    <name evidence="2" type="ORF">C5167_032339</name>
</gene>
<dbReference type="AlphaFoldDB" id="A0A4Y7K7D3"/>
<name>A0A4Y7K7D3_PAPSO</name>
<protein>
    <submittedName>
        <fullName evidence="2">Uncharacterized protein</fullName>
    </submittedName>
</protein>
<evidence type="ECO:0000256" key="1">
    <source>
        <dbReference type="SAM" id="MobiDB-lite"/>
    </source>
</evidence>
<evidence type="ECO:0000313" key="2">
    <source>
        <dbReference type="EMBL" id="RZC69264.1"/>
    </source>
</evidence>
<keyword evidence="3" id="KW-1185">Reference proteome</keyword>
<dbReference type="Gramene" id="RZC69264">
    <property type="protein sequence ID" value="RZC69264"/>
    <property type="gene ID" value="C5167_032339"/>
</dbReference>